<evidence type="ECO:0000256" key="1">
    <source>
        <dbReference type="SAM" id="SignalP"/>
    </source>
</evidence>
<dbReference type="OMA" id="YSGTTHG"/>
<feature type="domain" description="Dienelactone hydrolase" evidence="2">
    <location>
        <begin position="68"/>
        <end position="284"/>
    </location>
</feature>
<reference evidence="3 4" key="1">
    <citation type="journal article" date="2013" name="BMC Genomics">
        <title>Genomics-driven discovery of the pneumocandin biosynthetic gene cluster in the fungus Glarea lozoyensis.</title>
        <authorList>
            <person name="Chen L."/>
            <person name="Yue Q."/>
            <person name="Zhang X."/>
            <person name="Xiang M."/>
            <person name="Wang C."/>
            <person name="Li S."/>
            <person name="Che Y."/>
            <person name="Ortiz-Lopez F.J."/>
            <person name="Bills G.F."/>
            <person name="Liu X."/>
            <person name="An Z."/>
        </authorList>
    </citation>
    <scope>NUCLEOTIDE SEQUENCE [LARGE SCALE GENOMIC DNA]</scope>
    <source>
        <strain evidence="4">ATCC 20868 / MF5171</strain>
    </source>
</reference>
<proteinExistence type="predicted"/>
<dbReference type="eggNOG" id="KOG3043">
    <property type="taxonomic scope" value="Eukaryota"/>
</dbReference>
<keyword evidence="3" id="KW-0378">Hydrolase</keyword>
<keyword evidence="4" id="KW-1185">Reference proteome</keyword>
<feature type="chain" id="PRO_5004508693" evidence="1">
    <location>
        <begin position="21"/>
        <end position="287"/>
    </location>
</feature>
<keyword evidence="1" id="KW-0732">Signal</keyword>
<dbReference type="Gene3D" id="3.40.50.1820">
    <property type="entry name" value="alpha/beta hydrolase"/>
    <property type="match status" value="1"/>
</dbReference>
<feature type="signal peptide" evidence="1">
    <location>
        <begin position="1"/>
        <end position="20"/>
    </location>
</feature>
<dbReference type="OrthoDB" id="17560at2759"/>
<dbReference type="Pfam" id="PF01738">
    <property type="entry name" value="DLH"/>
    <property type="match status" value="1"/>
</dbReference>
<dbReference type="AlphaFoldDB" id="S3E3U4"/>
<dbReference type="Proteomes" id="UP000016922">
    <property type="component" value="Unassembled WGS sequence"/>
</dbReference>
<dbReference type="EMBL" id="KE145358">
    <property type="protein sequence ID" value="EPE33118.1"/>
    <property type="molecule type" value="Genomic_DNA"/>
</dbReference>
<dbReference type="KEGG" id="glz:GLAREA_06130"/>
<dbReference type="InterPro" id="IPR002925">
    <property type="entry name" value="Dienelactn_hydro"/>
</dbReference>
<evidence type="ECO:0000313" key="4">
    <source>
        <dbReference type="Proteomes" id="UP000016922"/>
    </source>
</evidence>
<sequence>MRSQFSYLLLAVLGLKSTIATYIDPAPLKNEHPGQIFSSSSGSTCCVDGVINTGNSTGRFADINGTSTYLAYPPGRNPKTNIAILYLTDIFGVQLVNNRVLADSLARAGYFVLMPDLFEGDPVPSSAMGGIPSTFNITQWRAVHTQEKVEAIIASSISSLRKQFGAKKIGAVGYCFGGKYVARFLAPGGGLDAGFTAHPSGVTTDEWAAVGGPLSIAFGTLDGSNTPAQRAAAEAIFTTKNLTFQTTLYSNAEHGFAVRTDLSIPQKKFAQESAYFQAVRWFDAWIK</sequence>
<dbReference type="PANTHER" id="PTHR17630">
    <property type="entry name" value="DIENELACTONE HYDROLASE"/>
    <property type="match status" value="1"/>
</dbReference>
<evidence type="ECO:0000313" key="3">
    <source>
        <dbReference type="EMBL" id="EPE33118.1"/>
    </source>
</evidence>
<accession>S3E3U4</accession>
<dbReference type="HOGENOM" id="CLU_054590_2_1_1"/>
<dbReference type="RefSeq" id="XP_008079735.1">
    <property type="nucleotide sequence ID" value="XM_008081544.1"/>
</dbReference>
<evidence type="ECO:0000259" key="2">
    <source>
        <dbReference type="Pfam" id="PF01738"/>
    </source>
</evidence>
<gene>
    <name evidence="3" type="ORF">GLAREA_06130</name>
</gene>
<organism evidence="3 4">
    <name type="scientific">Glarea lozoyensis (strain ATCC 20868 / MF5171)</name>
    <dbReference type="NCBI Taxonomy" id="1116229"/>
    <lineage>
        <taxon>Eukaryota</taxon>
        <taxon>Fungi</taxon>
        <taxon>Dikarya</taxon>
        <taxon>Ascomycota</taxon>
        <taxon>Pezizomycotina</taxon>
        <taxon>Leotiomycetes</taxon>
        <taxon>Helotiales</taxon>
        <taxon>Helotiaceae</taxon>
        <taxon>Glarea</taxon>
    </lineage>
</organism>
<dbReference type="InterPro" id="IPR029058">
    <property type="entry name" value="AB_hydrolase_fold"/>
</dbReference>
<dbReference type="PANTHER" id="PTHR17630:SF44">
    <property type="entry name" value="PROTEIN AIM2"/>
    <property type="match status" value="1"/>
</dbReference>
<dbReference type="SUPFAM" id="SSF53474">
    <property type="entry name" value="alpha/beta-Hydrolases"/>
    <property type="match status" value="1"/>
</dbReference>
<dbReference type="GeneID" id="19465184"/>
<name>S3E3U4_GLAL2</name>
<protein>
    <submittedName>
        <fullName evidence="3">Alpha/beta-Hydrolase</fullName>
    </submittedName>
</protein>
<dbReference type="GO" id="GO:0016787">
    <property type="term" value="F:hydrolase activity"/>
    <property type="evidence" value="ECO:0007669"/>
    <property type="project" value="UniProtKB-KW"/>
</dbReference>